<dbReference type="Proteomes" id="UP001108025">
    <property type="component" value="Unassembled WGS sequence"/>
</dbReference>
<keyword evidence="1" id="KW-1133">Transmembrane helix</keyword>
<dbReference type="PANTHER" id="PTHR34220:SF7">
    <property type="entry name" value="SENSOR HISTIDINE KINASE YPDA"/>
    <property type="match status" value="1"/>
</dbReference>
<keyword evidence="3" id="KW-0808">Transferase</keyword>
<evidence type="ECO:0000313" key="3">
    <source>
        <dbReference type="EMBL" id="MCD1115841.1"/>
    </source>
</evidence>
<evidence type="ECO:0000256" key="1">
    <source>
        <dbReference type="SAM" id="Phobius"/>
    </source>
</evidence>
<reference evidence="3" key="1">
    <citation type="submission" date="2021-11" db="EMBL/GenBank/DDBJ databases">
        <title>Description of novel Chryseobacterium species.</title>
        <authorList>
            <person name="Saticioglu I.B."/>
            <person name="Ay H."/>
            <person name="Altun S."/>
            <person name="Duman M."/>
        </authorList>
    </citation>
    <scope>NUCLEOTIDE SEQUENCE</scope>
    <source>
        <strain evidence="3">C-17</strain>
    </source>
</reference>
<dbReference type="Gene3D" id="3.30.565.10">
    <property type="entry name" value="Histidine kinase-like ATPase, C-terminal domain"/>
    <property type="match status" value="1"/>
</dbReference>
<protein>
    <submittedName>
        <fullName evidence="3">Sensor histidine kinase</fullName>
    </submittedName>
</protein>
<evidence type="ECO:0000259" key="2">
    <source>
        <dbReference type="Pfam" id="PF06580"/>
    </source>
</evidence>
<dbReference type="GO" id="GO:0016020">
    <property type="term" value="C:membrane"/>
    <property type="evidence" value="ECO:0007669"/>
    <property type="project" value="InterPro"/>
</dbReference>
<feature type="transmembrane region" description="Helical" evidence="1">
    <location>
        <begin position="117"/>
        <end position="137"/>
    </location>
</feature>
<dbReference type="InterPro" id="IPR010559">
    <property type="entry name" value="Sig_transdc_His_kin_internal"/>
</dbReference>
<organism evidence="3 4">
    <name type="scientific">Chryseobacterium turcicum</name>
    <dbReference type="NCBI Taxonomy" id="2898076"/>
    <lineage>
        <taxon>Bacteria</taxon>
        <taxon>Pseudomonadati</taxon>
        <taxon>Bacteroidota</taxon>
        <taxon>Flavobacteriia</taxon>
        <taxon>Flavobacteriales</taxon>
        <taxon>Weeksellaceae</taxon>
        <taxon>Chryseobacterium group</taxon>
        <taxon>Chryseobacterium</taxon>
    </lineage>
</organism>
<dbReference type="Pfam" id="PF06580">
    <property type="entry name" value="His_kinase"/>
    <property type="match status" value="1"/>
</dbReference>
<keyword evidence="4" id="KW-1185">Reference proteome</keyword>
<keyword evidence="1" id="KW-0812">Transmembrane</keyword>
<feature type="domain" description="Signal transduction histidine kinase internal region" evidence="2">
    <location>
        <begin position="161"/>
        <end position="239"/>
    </location>
</feature>
<dbReference type="PANTHER" id="PTHR34220">
    <property type="entry name" value="SENSOR HISTIDINE KINASE YPDA"/>
    <property type="match status" value="1"/>
</dbReference>
<dbReference type="AlphaFoldDB" id="A0A9Q3YU17"/>
<dbReference type="EMBL" id="JAJNAY010000001">
    <property type="protein sequence ID" value="MCD1115841.1"/>
    <property type="molecule type" value="Genomic_DNA"/>
</dbReference>
<evidence type="ECO:0000313" key="4">
    <source>
        <dbReference type="Proteomes" id="UP001108025"/>
    </source>
</evidence>
<keyword evidence="3" id="KW-0418">Kinase</keyword>
<feature type="transmembrane region" description="Helical" evidence="1">
    <location>
        <begin position="47"/>
        <end position="66"/>
    </location>
</feature>
<comment type="caution">
    <text evidence="3">The sequence shown here is derived from an EMBL/GenBank/DDBJ whole genome shotgun (WGS) entry which is preliminary data.</text>
</comment>
<dbReference type="InterPro" id="IPR036890">
    <property type="entry name" value="HATPase_C_sf"/>
</dbReference>
<feature type="transmembrane region" description="Helical" evidence="1">
    <location>
        <begin position="7"/>
        <end position="27"/>
    </location>
</feature>
<name>A0A9Q3YU17_9FLAO</name>
<sequence length="349" mass="41399">MQKKWLWHFLLWLPYLILEVNTEFYWMQLQYQQPVWSTLIHAFSEEFLQLILLKVPMVYLMFYYIEKYRYQRKNNLKLGLILSFILMFFSLAGYVFLMKFTVPFIYSHMKIVGLGGFGTLINSFMDKIFVAGIAIALNEYDNSQKLKKREQALLNEKMQSELGFLKSQINPHFLFNTLNNIYSLARKKSDETPQIVIKLSKLLRYVLYGTEMKFTEISKEIDFLIDYIDLQKIRFDKRLKVDFHFNIDDDNAQILPLLMIPIIENAFKHGAAQSTKNSFINIDLKLKSGMLQFKLNNSFENADVETKKGIGLKNLKRQLELVYFDYSFIEEIKENIFCTELNLDLNKTL</sequence>
<dbReference type="RefSeq" id="WP_230667116.1">
    <property type="nucleotide sequence ID" value="NZ_JAJNAY010000001.1"/>
</dbReference>
<feature type="transmembrane region" description="Helical" evidence="1">
    <location>
        <begin position="78"/>
        <end position="97"/>
    </location>
</feature>
<gene>
    <name evidence="3" type="ORF">LO744_03035</name>
</gene>
<proteinExistence type="predicted"/>
<dbReference type="InterPro" id="IPR050640">
    <property type="entry name" value="Bact_2-comp_sensor_kinase"/>
</dbReference>
<dbReference type="GO" id="GO:0000155">
    <property type="term" value="F:phosphorelay sensor kinase activity"/>
    <property type="evidence" value="ECO:0007669"/>
    <property type="project" value="InterPro"/>
</dbReference>
<accession>A0A9Q3YU17</accession>
<keyword evidence="1" id="KW-0472">Membrane</keyword>